<dbReference type="Proteomes" id="UP000001623">
    <property type="component" value="Chromosome"/>
</dbReference>
<dbReference type="HOGENOM" id="CLU_204644_1_0_5"/>
<evidence type="ECO:0000313" key="1">
    <source>
        <dbReference type="EMBL" id="AEH88766.1"/>
    </source>
</evidence>
<protein>
    <submittedName>
        <fullName evidence="1">Uncharacterized protein</fullName>
    </submittedName>
</protein>
<proteinExistence type="predicted"/>
<reference evidence="1 2" key="1">
    <citation type="submission" date="2010-10" db="EMBL/GenBank/DDBJ databases">
        <title>Complete sequence of Mesorhizobium opportunistum WSM2075.</title>
        <authorList>
            <consortium name="US DOE Joint Genome Institute"/>
            <person name="Lucas S."/>
            <person name="Copeland A."/>
            <person name="Lapidus A."/>
            <person name="Cheng J.-F."/>
            <person name="Bruce D."/>
            <person name="Goodwin L."/>
            <person name="Pitluck S."/>
            <person name="Chertkov O."/>
            <person name="Misra M."/>
            <person name="Detter J.C."/>
            <person name="Han C."/>
            <person name="Tapia R."/>
            <person name="Land M."/>
            <person name="Hauser L."/>
            <person name="Kyrpides N."/>
            <person name="Ovchinnikova G."/>
            <person name="Mavrommatis K.M."/>
            <person name="Tiwari R.P."/>
            <person name="Howieson J.G."/>
            <person name="O'Hara G.W."/>
            <person name="Nandasena K.G."/>
            <person name="Woyke T."/>
        </authorList>
    </citation>
    <scope>NUCLEOTIDE SEQUENCE [LARGE SCALE GENOMIC DNA]</scope>
    <source>
        <strain evidence="2">LMG 24607 / HAMBI 3007 / WSM2075</strain>
    </source>
</reference>
<dbReference type="STRING" id="536019.Mesop_4336"/>
<evidence type="ECO:0000313" key="2">
    <source>
        <dbReference type="Proteomes" id="UP000001623"/>
    </source>
</evidence>
<sequence length="62" mass="6942">MEPRYELKKEPKGWSVVDRHTGKPAEPEGHPAVCLDVTYATDLVMLLNANDLKSRLSCGRFA</sequence>
<dbReference type="KEGG" id="mop:Mesop_4336"/>
<accession>F7Y9P0</accession>
<name>F7Y9P0_MESOW</name>
<dbReference type="AlphaFoldDB" id="F7Y9P0"/>
<organism evidence="1 2">
    <name type="scientific">Mesorhizobium opportunistum (strain LMG 24607 / HAMBI 3007 / WSM2075)</name>
    <dbReference type="NCBI Taxonomy" id="536019"/>
    <lineage>
        <taxon>Bacteria</taxon>
        <taxon>Pseudomonadati</taxon>
        <taxon>Pseudomonadota</taxon>
        <taxon>Alphaproteobacteria</taxon>
        <taxon>Hyphomicrobiales</taxon>
        <taxon>Phyllobacteriaceae</taxon>
        <taxon>Mesorhizobium</taxon>
    </lineage>
</organism>
<dbReference type="EMBL" id="CP002279">
    <property type="protein sequence ID" value="AEH88766.1"/>
    <property type="molecule type" value="Genomic_DNA"/>
</dbReference>
<gene>
    <name evidence="1" type="ordered locus">Mesop_4336</name>
</gene>